<feature type="region of interest" description="Disordered" evidence="1">
    <location>
        <begin position="78"/>
        <end position="121"/>
    </location>
</feature>
<protein>
    <submittedName>
        <fullName evidence="2">Uncharacterized protein</fullName>
    </submittedName>
</protein>
<evidence type="ECO:0000313" key="3">
    <source>
        <dbReference type="Proteomes" id="UP000000311"/>
    </source>
</evidence>
<sequence length="176" mass="19628">MLGRFVTFMDESIQVVVKQARKYRGIPRIARRDTCLTCLDIRPREDPRIRGESGDQSREASGDGLMVGSLMTARGLTARGMTARGMTDDATTNAGGRRRAGRPDSRAPTATERRQRQRHPPAMLLRDVLLDESVARSIRVRASVSADEALRKSSTIAIIDGDRVRRLSRPWINISK</sequence>
<gene>
    <name evidence="2" type="ORF">EAG_15276</name>
</gene>
<feature type="compositionally biased region" description="Basic and acidic residues" evidence="1">
    <location>
        <begin position="45"/>
        <end position="61"/>
    </location>
</feature>
<dbReference type="InParanoid" id="E2AM63"/>
<organism evidence="3">
    <name type="scientific">Camponotus floridanus</name>
    <name type="common">Florida carpenter ant</name>
    <dbReference type="NCBI Taxonomy" id="104421"/>
    <lineage>
        <taxon>Eukaryota</taxon>
        <taxon>Metazoa</taxon>
        <taxon>Ecdysozoa</taxon>
        <taxon>Arthropoda</taxon>
        <taxon>Hexapoda</taxon>
        <taxon>Insecta</taxon>
        <taxon>Pterygota</taxon>
        <taxon>Neoptera</taxon>
        <taxon>Endopterygota</taxon>
        <taxon>Hymenoptera</taxon>
        <taxon>Apocrita</taxon>
        <taxon>Aculeata</taxon>
        <taxon>Formicoidea</taxon>
        <taxon>Formicidae</taxon>
        <taxon>Formicinae</taxon>
        <taxon>Camponotus</taxon>
    </lineage>
</organism>
<accession>E2AM63</accession>
<name>E2AM63_CAMFO</name>
<reference evidence="2 3" key="1">
    <citation type="journal article" date="2010" name="Science">
        <title>Genomic comparison of the ants Camponotus floridanus and Harpegnathos saltator.</title>
        <authorList>
            <person name="Bonasio R."/>
            <person name="Zhang G."/>
            <person name="Ye C."/>
            <person name="Mutti N.S."/>
            <person name="Fang X."/>
            <person name="Qin N."/>
            <person name="Donahue G."/>
            <person name="Yang P."/>
            <person name="Li Q."/>
            <person name="Li C."/>
            <person name="Zhang P."/>
            <person name="Huang Z."/>
            <person name="Berger S.L."/>
            <person name="Reinberg D."/>
            <person name="Wang J."/>
            <person name="Liebig J."/>
        </authorList>
    </citation>
    <scope>NUCLEOTIDE SEQUENCE [LARGE SCALE GENOMIC DNA]</scope>
    <source>
        <strain evidence="3">C129</strain>
    </source>
</reference>
<evidence type="ECO:0000313" key="2">
    <source>
        <dbReference type="EMBL" id="EFN65469.1"/>
    </source>
</evidence>
<feature type="region of interest" description="Disordered" evidence="1">
    <location>
        <begin position="45"/>
        <end position="66"/>
    </location>
</feature>
<evidence type="ECO:0000256" key="1">
    <source>
        <dbReference type="SAM" id="MobiDB-lite"/>
    </source>
</evidence>
<keyword evidence="3" id="KW-1185">Reference proteome</keyword>
<dbReference type="AlphaFoldDB" id="E2AM63"/>
<proteinExistence type="predicted"/>
<dbReference type="Proteomes" id="UP000000311">
    <property type="component" value="Unassembled WGS sequence"/>
</dbReference>
<dbReference type="EMBL" id="GL440715">
    <property type="protein sequence ID" value="EFN65469.1"/>
    <property type="molecule type" value="Genomic_DNA"/>
</dbReference>